<sequence length="72" mass="8219">MTYNGVIYHLVDYQKSHVKTRIDNFWKTLAAPNVFAPFIKDIDDASVVKKVSGFNLLLVYLPVALSLIRHRG</sequence>
<name>A0ABT8CEF2_9VIBR</name>
<dbReference type="Proteomes" id="UP001223712">
    <property type="component" value="Unassembled WGS sequence"/>
</dbReference>
<protein>
    <submittedName>
        <fullName evidence="1">Uncharacterized protein</fullName>
    </submittedName>
</protein>
<gene>
    <name evidence="1" type="ORF">QWY96_02850</name>
</gene>
<reference evidence="2" key="1">
    <citation type="journal article" date="2019" name="Int. J. Syst. Evol. Microbiol.">
        <title>The Global Catalogue of Microorganisms (GCM) 10K type strain sequencing project: providing services to taxonomists for standard genome sequencing and annotation.</title>
        <authorList>
            <consortium name="The Broad Institute Genomics Platform"/>
            <consortium name="The Broad Institute Genome Sequencing Center for Infectious Disease"/>
            <person name="Wu L."/>
            <person name="Ma J."/>
        </authorList>
    </citation>
    <scope>NUCLEOTIDE SEQUENCE [LARGE SCALE GENOMIC DNA]</scope>
    <source>
        <strain evidence="2">CECT 7226</strain>
    </source>
</reference>
<evidence type="ECO:0000313" key="2">
    <source>
        <dbReference type="Proteomes" id="UP001223712"/>
    </source>
</evidence>
<proteinExistence type="predicted"/>
<comment type="caution">
    <text evidence="1">The sequence shown here is derived from an EMBL/GenBank/DDBJ whole genome shotgun (WGS) entry which is preliminary data.</text>
</comment>
<keyword evidence="2" id="KW-1185">Reference proteome</keyword>
<accession>A0ABT8CEF2</accession>
<evidence type="ECO:0000313" key="1">
    <source>
        <dbReference type="EMBL" id="MDN3700102.1"/>
    </source>
</evidence>
<organism evidence="1 2">
    <name type="scientific">Vibrio artabrorum</name>
    <dbReference type="NCBI Taxonomy" id="446374"/>
    <lineage>
        <taxon>Bacteria</taxon>
        <taxon>Pseudomonadati</taxon>
        <taxon>Pseudomonadota</taxon>
        <taxon>Gammaproteobacteria</taxon>
        <taxon>Vibrionales</taxon>
        <taxon>Vibrionaceae</taxon>
        <taxon>Vibrio</taxon>
    </lineage>
</organism>
<dbReference type="EMBL" id="JAUFQY010000001">
    <property type="protein sequence ID" value="MDN3700102.1"/>
    <property type="molecule type" value="Genomic_DNA"/>
</dbReference>